<evidence type="ECO:0000256" key="2">
    <source>
        <dbReference type="SAM" id="MobiDB-lite"/>
    </source>
</evidence>
<reference evidence="4" key="2">
    <citation type="submission" date="2023-05" db="EMBL/GenBank/DDBJ databases">
        <authorList>
            <consortium name="Lawrence Berkeley National Laboratory"/>
            <person name="Steindorff A."/>
            <person name="Hensen N."/>
            <person name="Bonometti L."/>
            <person name="Westerberg I."/>
            <person name="Brannstrom I.O."/>
            <person name="Guillou S."/>
            <person name="Cros-Aarteil S."/>
            <person name="Calhoun S."/>
            <person name="Haridas S."/>
            <person name="Kuo A."/>
            <person name="Mondo S."/>
            <person name="Pangilinan J."/>
            <person name="Riley R."/>
            <person name="Labutti K."/>
            <person name="Andreopoulos B."/>
            <person name="Lipzen A."/>
            <person name="Chen C."/>
            <person name="Yanf M."/>
            <person name="Daum C."/>
            <person name="Ng V."/>
            <person name="Clum A."/>
            <person name="Ohm R."/>
            <person name="Martin F."/>
            <person name="Silar P."/>
            <person name="Natvig D."/>
            <person name="Lalanne C."/>
            <person name="Gautier V."/>
            <person name="Ament-Velasquez S.L."/>
            <person name="Kruys A."/>
            <person name="Hutchinson M.I."/>
            <person name="Powell A.J."/>
            <person name="Barry K."/>
            <person name="Miller A.N."/>
            <person name="Grigoriev I.V."/>
            <person name="Debuchy R."/>
            <person name="Gladieux P."/>
            <person name="Thoren M.H."/>
            <person name="Johannesson H."/>
        </authorList>
    </citation>
    <scope>NUCLEOTIDE SEQUENCE</scope>
    <source>
        <strain evidence="4">CBS 990.96</strain>
    </source>
</reference>
<feature type="compositionally biased region" description="Pro residues" evidence="2">
    <location>
        <begin position="69"/>
        <end position="92"/>
    </location>
</feature>
<dbReference type="Gene3D" id="1.10.238.200">
    <property type="entry name" value="Cullin, PONY binding domain"/>
    <property type="match status" value="1"/>
</dbReference>
<dbReference type="PANTHER" id="PTHR12281:SF31">
    <property type="entry name" value="DCN1-LIKE PROTEIN 3"/>
    <property type="match status" value="1"/>
</dbReference>
<sequence>MAAATADAGLDDNQTLFRRLFLACFHKRKSSSPSSKHQSSAKSSLASTETDSGDSTLAAANQQRHTSSPQPPQSKPPKPTPKEPPNAAPPPTTSTKISSLIMPKARARSSAKAASGSAASHPYAKPEKAPSKAKSKSKSKYLSSPDARNGGKSGNKQEHIQTLNDIFTTLITQEDKATDSDGNTIGAESVAGYIASLGADPNTYESLLVHEMLQAEELWRITRSEFVNGWQRVFETRPDVTPDLTAQKRYIKMASDRAGKDNEYFKRLYQYAFTAGTEAVDGKRQKSMAMGTALGCWEALFDAKVGHAWKTRTVNWLEIWQQFLTDKFLDKEKGTFTRTVSKDLWQQTLAFANKTIEDETESLAFWNEDQAWPGIIDDFAVWCKEQGKVKVVEKKKGDEGMEVDD</sequence>
<dbReference type="Proteomes" id="UP001301958">
    <property type="component" value="Unassembled WGS sequence"/>
</dbReference>
<feature type="compositionally biased region" description="Low complexity" evidence="2">
    <location>
        <begin position="31"/>
        <end position="47"/>
    </location>
</feature>
<proteinExistence type="predicted"/>
<accession>A0AAN7BII3</accession>
<organism evidence="4 5">
    <name type="scientific">Podospora fimiseda</name>
    <dbReference type="NCBI Taxonomy" id="252190"/>
    <lineage>
        <taxon>Eukaryota</taxon>
        <taxon>Fungi</taxon>
        <taxon>Dikarya</taxon>
        <taxon>Ascomycota</taxon>
        <taxon>Pezizomycotina</taxon>
        <taxon>Sordariomycetes</taxon>
        <taxon>Sordariomycetidae</taxon>
        <taxon>Sordariales</taxon>
        <taxon>Podosporaceae</taxon>
        <taxon>Podospora</taxon>
    </lineage>
</organism>
<dbReference type="Pfam" id="PF03556">
    <property type="entry name" value="Cullin_binding"/>
    <property type="match status" value="1"/>
</dbReference>
<dbReference type="InterPro" id="IPR042460">
    <property type="entry name" value="DCN1-like_PONY"/>
</dbReference>
<dbReference type="GO" id="GO:0000151">
    <property type="term" value="C:ubiquitin ligase complex"/>
    <property type="evidence" value="ECO:0007669"/>
    <property type="project" value="TreeGrafter"/>
</dbReference>
<dbReference type="GO" id="GO:0045116">
    <property type="term" value="P:protein neddylation"/>
    <property type="evidence" value="ECO:0007669"/>
    <property type="project" value="TreeGrafter"/>
</dbReference>
<keyword evidence="5" id="KW-1185">Reference proteome</keyword>
<dbReference type="EMBL" id="MU865410">
    <property type="protein sequence ID" value="KAK4223918.1"/>
    <property type="molecule type" value="Genomic_DNA"/>
</dbReference>
<feature type="region of interest" description="Disordered" evidence="2">
    <location>
        <begin position="27"/>
        <end position="159"/>
    </location>
</feature>
<dbReference type="InterPro" id="IPR005176">
    <property type="entry name" value="PONY_dom"/>
</dbReference>
<feature type="compositionally biased region" description="Polar residues" evidence="2">
    <location>
        <begin position="48"/>
        <end position="65"/>
    </location>
</feature>
<comment type="caution">
    <text evidence="4">The sequence shown here is derived from an EMBL/GenBank/DDBJ whole genome shotgun (WGS) entry which is preliminary data.</text>
</comment>
<dbReference type="AlphaFoldDB" id="A0AAN7BII3"/>
<reference evidence="4" key="1">
    <citation type="journal article" date="2023" name="Mol. Phylogenet. Evol.">
        <title>Genome-scale phylogeny and comparative genomics of the fungal order Sordariales.</title>
        <authorList>
            <person name="Hensen N."/>
            <person name="Bonometti L."/>
            <person name="Westerberg I."/>
            <person name="Brannstrom I.O."/>
            <person name="Guillou S."/>
            <person name="Cros-Aarteil S."/>
            <person name="Calhoun S."/>
            <person name="Haridas S."/>
            <person name="Kuo A."/>
            <person name="Mondo S."/>
            <person name="Pangilinan J."/>
            <person name="Riley R."/>
            <person name="LaButti K."/>
            <person name="Andreopoulos B."/>
            <person name="Lipzen A."/>
            <person name="Chen C."/>
            <person name="Yan M."/>
            <person name="Daum C."/>
            <person name="Ng V."/>
            <person name="Clum A."/>
            <person name="Steindorff A."/>
            <person name="Ohm R.A."/>
            <person name="Martin F."/>
            <person name="Silar P."/>
            <person name="Natvig D.O."/>
            <person name="Lalanne C."/>
            <person name="Gautier V."/>
            <person name="Ament-Velasquez S.L."/>
            <person name="Kruys A."/>
            <person name="Hutchinson M.I."/>
            <person name="Powell A.J."/>
            <person name="Barry K."/>
            <person name="Miller A.N."/>
            <person name="Grigoriev I.V."/>
            <person name="Debuchy R."/>
            <person name="Gladieux P."/>
            <person name="Hiltunen Thoren M."/>
            <person name="Johannesson H."/>
        </authorList>
    </citation>
    <scope>NUCLEOTIDE SEQUENCE</scope>
    <source>
        <strain evidence="4">CBS 990.96</strain>
    </source>
</reference>
<gene>
    <name evidence="4" type="ORF">QBC38DRAFT_36630</name>
</gene>
<evidence type="ECO:0000256" key="1">
    <source>
        <dbReference type="RuleBase" id="RU410713"/>
    </source>
</evidence>
<dbReference type="GO" id="GO:0031624">
    <property type="term" value="F:ubiquitin conjugating enzyme binding"/>
    <property type="evidence" value="ECO:0007669"/>
    <property type="project" value="TreeGrafter"/>
</dbReference>
<dbReference type="GO" id="GO:0032182">
    <property type="term" value="F:ubiquitin-like protein binding"/>
    <property type="evidence" value="ECO:0007669"/>
    <property type="project" value="TreeGrafter"/>
</dbReference>
<dbReference type="PROSITE" id="PS51229">
    <property type="entry name" value="DCUN1"/>
    <property type="match status" value="1"/>
</dbReference>
<name>A0AAN7BII3_9PEZI</name>
<feature type="domain" description="DCUN1" evidence="3">
    <location>
        <begin position="158"/>
        <end position="384"/>
    </location>
</feature>
<evidence type="ECO:0000313" key="4">
    <source>
        <dbReference type="EMBL" id="KAK4223918.1"/>
    </source>
</evidence>
<dbReference type="Gene3D" id="1.10.238.10">
    <property type="entry name" value="EF-hand"/>
    <property type="match status" value="1"/>
</dbReference>
<dbReference type="PANTHER" id="PTHR12281">
    <property type="entry name" value="RP42 RELATED"/>
    <property type="match status" value="1"/>
</dbReference>
<evidence type="ECO:0000313" key="5">
    <source>
        <dbReference type="Proteomes" id="UP001301958"/>
    </source>
</evidence>
<feature type="compositionally biased region" description="Low complexity" evidence="2">
    <location>
        <begin position="108"/>
        <end position="120"/>
    </location>
</feature>
<dbReference type="GO" id="GO:0097602">
    <property type="term" value="F:cullin family protein binding"/>
    <property type="evidence" value="ECO:0007669"/>
    <property type="project" value="TreeGrafter"/>
</dbReference>
<dbReference type="InterPro" id="IPR014764">
    <property type="entry name" value="DCN-prot"/>
</dbReference>
<evidence type="ECO:0000259" key="3">
    <source>
        <dbReference type="PROSITE" id="PS51229"/>
    </source>
</evidence>
<comment type="function">
    <text evidence="1">Neddylation of cullins play an essential role in the regulation of SCF-type complexes activity.</text>
</comment>
<protein>
    <recommendedName>
        <fullName evidence="1">Defective in cullin neddylation protein</fullName>
    </recommendedName>
</protein>